<sequence length="218" mass="25222">MSRQQILPLLARLFLGSDAYHSFVDDPRTGATHRSYMGIIGKRTLMINNLLGKCSSPTRYLYARAYEPSFWNLISWGLERWRKSIQHNLCEKSTDEDVTFNIEPDWDENPDTTLICARYKGRRVTVISPLISDKYFCLSYVPPRPRDMTQTSVERSRLEMAVEMTISELIREDSKLLGSGDVEIPILFQALDRPCLRYCAASIYKDSPVVYLKYFEAL</sequence>
<proteinExistence type="predicted"/>
<dbReference type="Proteomes" id="UP000002489">
    <property type="component" value="Unassembled WGS sequence"/>
</dbReference>
<organism evidence="1 2">
    <name type="scientific">Fusarium oxysporum (strain Fo5176)</name>
    <name type="common">Fusarium vascular wilt</name>
    <dbReference type="NCBI Taxonomy" id="660025"/>
    <lineage>
        <taxon>Eukaryota</taxon>
        <taxon>Fungi</taxon>
        <taxon>Dikarya</taxon>
        <taxon>Ascomycota</taxon>
        <taxon>Pezizomycotina</taxon>
        <taxon>Sordariomycetes</taxon>
        <taxon>Hypocreomycetidae</taxon>
        <taxon>Hypocreales</taxon>
        <taxon>Nectriaceae</taxon>
        <taxon>Fusarium</taxon>
        <taxon>Fusarium oxysporum species complex</taxon>
    </lineage>
</organism>
<evidence type="ECO:0000313" key="1">
    <source>
        <dbReference type="EnsemblFungi" id="FOXG_01336P0"/>
    </source>
</evidence>
<name>A0A0D2XBR4_FUSOF</name>
<reference evidence="1" key="2">
    <citation type="submission" date="2025-08" db="UniProtKB">
        <authorList>
            <consortium name="EnsemblFungi"/>
        </authorList>
    </citation>
    <scope>IDENTIFICATION</scope>
    <source>
        <strain evidence="1">4287 / CBS 123668 / FGSC 9935 / NRRL 34936</strain>
    </source>
</reference>
<accession>A0A0D2XBR4</accession>
<dbReference type="EnsemblFungi" id="FOXG_01336T0">
    <property type="protein sequence ID" value="FOXG_01336P0"/>
    <property type="gene ID" value="FOXG_01336"/>
</dbReference>
<protein>
    <submittedName>
        <fullName evidence="1">Uncharacterized protein</fullName>
    </submittedName>
</protein>
<dbReference type="AlphaFoldDB" id="A0A0D2XBR4"/>
<reference evidence="2" key="1">
    <citation type="journal article" date="2012" name="Mol. Plant Microbe Interact.">
        <title>A highly conserved effector in Fusarium oxysporum is required for full virulence on Arabidopsis.</title>
        <authorList>
            <person name="Thatcher L.F."/>
            <person name="Gardiner D.M."/>
            <person name="Kazan K."/>
            <person name="Manners J."/>
        </authorList>
    </citation>
    <scope>NUCLEOTIDE SEQUENCE [LARGE SCALE GENOMIC DNA]</scope>
    <source>
        <strain evidence="2">Fo5176</strain>
    </source>
</reference>
<evidence type="ECO:0000313" key="2">
    <source>
        <dbReference type="Proteomes" id="UP000002489"/>
    </source>
</evidence>